<sequence>MYAGLAQLLPASLFENRHGRSACRLLGISYRQAKLGSRLNGEALDHGGWRRLKTCPHFDNAAAPRDQALYKFWHSEESSEPDNMLPQLVRVDHGVDEAGVRLYSMHPRRVGKASARRLLPVFRRSAIASRLRDEPASRE</sequence>
<accession>A0A7S0LLH8</accession>
<reference evidence="1" key="1">
    <citation type="submission" date="2021-01" db="EMBL/GenBank/DDBJ databases">
        <authorList>
            <person name="Corre E."/>
            <person name="Pelletier E."/>
            <person name="Niang G."/>
            <person name="Scheremetjew M."/>
            <person name="Finn R."/>
            <person name="Kale V."/>
            <person name="Holt S."/>
            <person name="Cochrane G."/>
            <person name="Meng A."/>
            <person name="Brown T."/>
            <person name="Cohen L."/>
        </authorList>
    </citation>
    <scope>NUCLEOTIDE SEQUENCE</scope>
    <source>
        <strain evidence="1">PLY182g</strain>
    </source>
</reference>
<gene>
    <name evidence="1" type="ORF">CPEL01642_LOCUS19564</name>
</gene>
<name>A0A7S0LLH8_9EUKA</name>
<dbReference type="AlphaFoldDB" id="A0A7S0LLH8"/>
<dbReference type="EMBL" id="HBEY01040911">
    <property type="protein sequence ID" value="CAD8616183.1"/>
    <property type="molecule type" value="Transcribed_RNA"/>
</dbReference>
<evidence type="ECO:0000313" key="1">
    <source>
        <dbReference type="EMBL" id="CAD8616183.1"/>
    </source>
</evidence>
<protein>
    <submittedName>
        <fullName evidence="1">Uncharacterized protein</fullName>
    </submittedName>
</protein>
<organism evidence="1">
    <name type="scientific">Coccolithus braarudii</name>
    <dbReference type="NCBI Taxonomy" id="221442"/>
    <lineage>
        <taxon>Eukaryota</taxon>
        <taxon>Haptista</taxon>
        <taxon>Haptophyta</taxon>
        <taxon>Prymnesiophyceae</taxon>
        <taxon>Coccolithales</taxon>
        <taxon>Coccolithaceae</taxon>
        <taxon>Coccolithus</taxon>
    </lineage>
</organism>
<proteinExistence type="predicted"/>